<dbReference type="InterPro" id="IPR023366">
    <property type="entry name" value="ATP_synth_asu-like_sf"/>
</dbReference>
<keyword evidence="5" id="KW-0067">ATP-binding</keyword>
<keyword evidence="2" id="KW-0813">Transport</keyword>
<evidence type="ECO:0000256" key="5">
    <source>
        <dbReference type="ARBA" id="ARBA00022840"/>
    </source>
</evidence>
<keyword evidence="6" id="KW-1278">Translocase</keyword>
<evidence type="ECO:0000256" key="2">
    <source>
        <dbReference type="ARBA" id="ARBA00022448"/>
    </source>
</evidence>
<evidence type="ECO:0000313" key="10">
    <source>
        <dbReference type="EMBL" id="KAF3512586.1"/>
    </source>
</evidence>
<evidence type="ECO:0000256" key="4">
    <source>
        <dbReference type="ARBA" id="ARBA00022781"/>
    </source>
</evidence>
<dbReference type="SUPFAM" id="SSF50615">
    <property type="entry name" value="N-terminal domain of alpha and beta subunits of F1 ATP synthase"/>
    <property type="match status" value="1"/>
</dbReference>
<feature type="domain" description="ATPase F1/V1/A1 complex alpha/beta subunit N-terminal" evidence="9">
    <location>
        <begin position="23"/>
        <end position="66"/>
    </location>
</feature>
<dbReference type="EMBL" id="QGKX02001521">
    <property type="protein sequence ID" value="KAF3512586.1"/>
    <property type="molecule type" value="Genomic_DNA"/>
</dbReference>
<dbReference type="InterPro" id="IPR036121">
    <property type="entry name" value="ATPase_F1/V1/A1_a/bsu_N_sf"/>
</dbReference>
<comment type="similarity">
    <text evidence="1">Belongs to the ATPase alpha/beta chains family.</text>
</comment>
<dbReference type="Gene3D" id="2.40.30.20">
    <property type="match status" value="1"/>
</dbReference>
<accession>A0A8S9P923</accession>
<evidence type="ECO:0000256" key="1">
    <source>
        <dbReference type="ARBA" id="ARBA00008936"/>
    </source>
</evidence>
<keyword evidence="7" id="KW-0406">Ion transport</keyword>
<dbReference type="GO" id="GO:0005524">
    <property type="term" value="F:ATP binding"/>
    <property type="evidence" value="ECO:0007669"/>
    <property type="project" value="UniProtKB-KW"/>
</dbReference>
<keyword evidence="4" id="KW-0375">Hydrogen ion transport</keyword>
<evidence type="ECO:0000259" key="9">
    <source>
        <dbReference type="Pfam" id="PF02874"/>
    </source>
</evidence>
<protein>
    <recommendedName>
        <fullName evidence="9">ATPase F1/V1/A1 complex alpha/beta subunit N-terminal domain-containing protein</fullName>
    </recommendedName>
</protein>
<evidence type="ECO:0000256" key="6">
    <source>
        <dbReference type="ARBA" id="ARBA00022967"/>
    </source>
</evidence>
<organism evidence="10 11">
    <name type="scientific">Brassica cretica</name>
    <name type="common">Mustard</name>
    <dbReference type="NCBI Taxonomy" id="69181"/>
    <lineage>
        <taxon>Eukaryota</taxon>
        <taxon>Viridiplantae</taxon>
        <taxon>Streptophyta</taxon>
        <taxon>Embryophyta</taxon>
        <taxon>Tracheophyta</taxon>
        <taxon>Spermatophyta</taxon>
        <taxon>Magnoliopsida</taxon>
        <taxon>eudicotyledons</taxon>
        <taxon>Gunneridae</taxon>
        <taxon>Pentapetalae</taxon>
        <taxon>rosids</taxon>
        <taxon>malvids</taxon>
        <taxon>Brassicales</taxon>
        <taxon>Brassicaceae</taxon>
        <taxon>Brassiceae</taxon>
        <taxon>Brassica</taxon>
    </lineage>
</organism>
<dbReference type="GO" id="GO:0000325">
    <property type="term" value="C:plant-type vacuole"/>
    <property type="evidence" value="ECO:0007669"/>
    <property type="project" value="TreeGrafter"/>
</dbReference>
<name>A0A8S9P923_BRACR</name>
<evidence type="ECO:0000256" key="7">
    <source>
        <dbReference type="ARBA" id="ARBA00023065"/>
    </source>
</evidence>
<proteinExistence type="inferred from homology"/>
<dbReference type="GO" id="GO:0046034">
    <property type="term" value="P:ATP metabolic process"/>
    <property type="evidence" value="ECO:0007669"/>
    <property type="project" value="InterPro"/>
</dbReference>
<keyword evidence="3" id="KW-0547">Nucleotide-binding</keyword>
<dbReference type="Proteomes" id="UP000712600">
    <property type="component" value="Unassembled WGS sequence"/>
</dbReference>
<dbReference type="Pfam" id="PF02874">
    <property type="entry name" value="ATP-synt_ab_N"/>
    <property type="match status" value="1"/>
</dbReference>
<comment type="caution">
    <text evidence="10">The sequence shown here is derived from an EMBL/GenBank/DDBJ whole genome shotgun (WGS) entry which is preliminary data.</text>
</comment>
<dbReference type="GO" id="GO:0046961">
    <property type="term" value="F:proton-transporting ATPase activity, rotational mechanism"/>
    <property type="evidence" value="ECO:0007669"/>
    <property type="project" value="InterPro"/>
</dbReference>
<reference evidence="10" key="1">
    <citation type="submission" date="2019-12" db="EMBL/GenBank/DDBJ databases">
        <title>Genome sequencing and annotation of Brassica cretica.</title>
        <authorList>
            <person name="Studholme D.J."/>
            <person name="Sarris P."/>
        </authorList>
    </citation>
    <scope>NUCLEOTIDE SEQUENCE</scope>
    <source>
        <strain evidence="10">PFS-109/04</strain>
        <tissue evidence="10">Leaf</tissue>
    </source>
</reference>
<feature type="compositionally biased region" description="Polar residues" evidence="8">
    <location>
        <begin position="94"/>
        <end position="105"/>
    </location>
</feature>
<dbReference type="AlphaFoldDB" id="A0A8S9P923"/>
<evidence type="ECO:0000256" key="3">
    <source>
        <dbReference type="ARBA" id="ARBA00022741"/>
    </source>
</evidence>
<evidence type="ECO:0000256" key="8">
    <source>
        <dbReference type="SAM" id="MobiDB-lite"/>
    </source>
</evidence>
<dbReference type="PANTHER" id="PTHR43607">
    <property type="entry name" value="V-TYPE PROTON ATPASE CATALYTIC SUBUNIT A"/>
    <property type="match status" value="1"/>
</dbReference>
<gene>
    <name evidence="10" type="ORF">F2Q69_00002382</name>
</gene>
<dbReference type="PANTHER" id="PTHR43607:SF1">
    <property type="entry name" value="H(+)-TRANSPORTING TWO-SECTOR ATPASE"/>
    <property type="match status" value="1"/>
</dbReference>
<evidence type="ECO:0000313" key="11">
    <source>
        <dbReference type="Proteomes" id="UP000712600"/>
    </source>
</evidence>
<dbReference type="InterPro" id="IPR022878">
    <property type="entry name" value="V-ATPase_asu"/>
</dbReference>
<dbReference type="InterPro" id="IPR004100">
    <property type="entry name" value="ATPase_F1/V1/A1_a/bsu_N"/>
</dbReference>
<feature type="region of interest" description="Disordered" evidence="8">
    <location>
        <begin position="91"/>
        <end position="119"/>
    </location>
</feature>
<sequence length="119" mass="12990">MIIGGKLTTFEDDEKESVYGYVRKVSGPIVVADGTAGAAMHELVRVGNDNLIGEIIRLEGDSATIQGSVIHVVRRPPPHMMASLHVPSELLTPFSKNPSHTNNQDDGGERRFTEDEDCF</sequence>